<reference evidence="1" key="1">
    <citation type="submission" date="2021-03" db="EMBL/GenBank/DDBJ databases">
        <title>Draft genome sequence of rust myrtle Austropuccinia psidii MF-1, a brazilian biotype.</title>
        <authorList>
            <person name="Quecine M.C."/>
            <person name="Pachon D.M.R."/>
            <person name="Bonatelli M.L."/>
            <person name="Correr F.H."/>
            <person name="Franceschini L.M."/>
            <person name="Leite T.F."/>
            <person name="Margarido G.R.A."/>
            <person name="Almeida C.A."/>
            <person name="Ferrarezi J.A."/>
            <person name="Labate C.A."/>
        </authorList>
    </citation>
    <scope>NUCLEOTIDE SEQUENCE</scope>
    <source>
        <strain evidence="1">MF-1</strain>
    </source>
</reference>
<dbReference type="Proteomes" id="UP000765509">
    <property type="component" value="Unassembled WGS sequence"/>
</dbReference>
<evidence type="ECO:0000313" key="1">
    <source>
        <dbReference type="EMBL" id="MBW0464637.1"/>
    </source>
</evidence>
<comment type="caution">
    <text evidence="1">The sequence shown here is derived from an EMBL/GenBank/DDBJ whole genome shotgun (WGS) entry which is preliminary data.</text>
</comment>
<organism evidence="1 2">
    <name type="scientific">Austropuccinia psidii MF-1</name>
    <dbReference type="NCBI Taxonomy" id="1389203"/>
    <lineage>
        <taxon>Eukaryota</taxon>
        <taxon>Fungi</taxon>
        <taxon>Dikarya</taxon>
        <taxon>Basidiomycota</taxon>
        <taxon>Pucciniomycotina</taxon>
        <taxon>Pucciniomycetes</taxon>
        <taxon>Pucciniales</taxon>
        <taxon>Sphaerophragmiaceae</taxon>
        <taxon>Austropuccinia</taxon>
    </lineage>
</organism>
<gene>
    <name evidence="1" type="ORF">O181_004352</name>
</gene>
<name>A0A9Q3GFP9_9BASI</name>
<dbReference type="AlphaFoldDB" id="A0A9Q3GFP9"/>
<dbReference type="EMBL" id="AVOT02000837">
    <property type="protein sequence ID" value="MBW0464637.1"/>
    <property type="molecule type" value="Genomic_DNA"/>
</dbReference>
<accession>A0A9Q3GFP9</accession>
<keyword evidence="2" id="KW-1185">Reference proteome</keyword>
<evidence type="ECO:0000313" key="2">
    <source>
        <dbReference type="Proteomes" id="UP000765509"/>
    </source>
</evidence>
<sequence>MPHCQAKWPCAMAAIFRFNCFSSNHGPQEGLLRHLFGLPGSALPLAQQVYLHPDACRPSAELMRSCCTLAELVPSSVCRAHSMSLPSGSSCWLLQDSRGSKP</sequence>
<proteinExistence type="predicted"/>
<protein>
    <submittedName>
        <fullName evidence="1">Uncharacterized protein</fullName>
    </submittedName>
</protein>